<dbReference type="PANTHER" id="PTHR42648">
    <property type="entry name" value="TRANSPOSASE, PUTATIVE-RELATED"/>
    <property type="match status" value="1"/>
</dbReference>
<dbReference type="InterPro" id="IPR057670">
    <property type="entry name" value="SH3_retrovirus"/>
</dbReference>
<dbReference type="InterPro" id="IPR039537">
    <property type="entry name" value="Retrotran_Ty1/copia-like"/>
</dbReference>
<organism evidence="2 3">
    <name type="scientific">Gossypium australe</name>
    <dbReference type="NCBI Taxonomy" id="47621"/>
    <lineage>
        <taxon>Eukaryota</taxon>
        <taxon>Viridiplantae</taxon>
        <taxon>Streptophyta</taxon>
        <taxon>Embryophyta</taxon>
        <taxon>Tracheophyta</taxon>
        <taxon>Spermatophyta</taxon>
        <taxon>Magnoliopsida</taxon>
        <taxon>eudicotyledons</taxon>
        <taxon>Gunneridae</taxon>
        <taxon>Pentapetalae</taxon>
        <taxon>rosids</taxon>
        <taxon>malvids</taxon>
        <taxon>Malvales</taxon>
        <taxon>Malvaceae</taxon>
        <taxon>Malvoideae</taxon>
        <taxon>Gossypium</taxon>
    </lineage>
</organism>
<feature type="domain" description="Integrase catalytic" evidence="1">
    <location>
        <begin position="1"/>
        <end position="88"/>
    </location>
</feature>
<dbReference type="GO" id="GO:0003676">
    <property type="term" value="F:nucleic acid binding"/>
    <property type="evidence" value="ECO:0007669"/>
    <property type="project" value="InterPro"/>
</dbReference>
<dbReference type="GO" id="GO:0015074">
    <property type="term" value="P:DNA integration"/>
    <property type="evidence" value="ECO:0007669"/>
    <property type="project" value="InterPro"/>
</dbReference>
<dbReference type="AlphaFoldDB" id="A0A5B6WES3"/>
<sequence>MLLMCFLSIKDGLRIKVIVVRFDNGIEYTSQRFNTFYEEAGIEHQLIFPYFPQQNGVSERKNRTIIEMTRCILHEKSLPKELLTKVLEEKTPYEAWFKMKPTLKNLKVFDCLCFYHVPQVKKDNLGEKSEHGIYVSYSLVSKAYRIYQPQIGKMIVSGDV</sequence>
<dbReference type="PROSITE" id="PS50994">
    <property type="entry name" value="INTEGRASE"/>
    <property type="match status" value="1"/>
</dbReference>
<protein>
    <submittedName>
        <fullName evidence="2">Retrovirus-related Pol polyprotein from transposon TNT 1-94</fullName>
    </submittedName>
</protein>
<dbReference type="OrthoDB" id="1749346at2759"/>
<accession>A0A5B6WES3</accession>
<proteinExistence type="predicted"/>
<dbReference type="InterPro" id="IPR012337">
    <property type="entry name" value="RNaseH-like_sf"/>
</dbReference>
<name>A0A5B6WES3_9ROSI</name>
<gene>
    <name evidence="2" type="ORF">EPI10_020387</name>
</gene>
<dbReference type="Proteomes" id="UP000325315">
    <property type="component" value="Unassembled WGS sequence"/>
</dbReference>
<comment type="caution">
    <text evidence="2">The sequence shown here is derived from an EMBL/GenBank/DDBJ whole genome shotgun (WGS) entry which is preliminary data.</text>
</comment>
<reference evidence="2" key="1">
    <citation type="submission" date="2019-08" db="EMBL/GenBank/DDBJ databases">
        <authorList>
            <person name="Liu F."/>
        </authorList>
    </citation>
    <scope>NUCLEOTIDE SEQUENCE [LARGE SCALE GENOMIC DNA]</scope>
    <source>
        <strain evidence="2">PA1801</strain>
        <tissue evidence="2">Leaf</tissue>
    </source>
</reference>
<evidence type="ECO:0000313" key="3">
    <source>
        <dbReference type="Proteomes" id="UP000325315"/>
    </source>
</evidence>
<evidence type="ECO:0000313" key="2">
    <source>
        <dbReference type="EMBL" id="KAA3479913.1"/>
    </source>
</evidence>
<evidence type="ECO:0000259" key="1">
    <source>
        <dbReference type="PROSITE" id="PS50994"/>
    </source>
</evidence>
<dbReference type="SUPFAM" id="SSF53098">
    <property type="entry name" value="Ribonuclease H-like"/>
    <property type="match status" value="1"/>
</dbReference>
<dbReference type="Pfam" id="PF25597">
    <property type="entry name" value="SH3_retrovirus"/>
    <property type="match status" value="1"/>
</dbReference>
<dbReference type="PANTHER" id="PTHR42648:SF18">
    <property type="entry name" value="RETROTRANSPOSON, UNCLASSIFIED-LIKE PROTEIN"/>
    <property type="match status" value="1"/>
</dbReference>
<dbReference type="Gene3D" id="3.30.420.10">
    <property type="entry name" value="Ribonuclease H-like superfamily/Ribonuclease H"/>
    <property type="match status" value="1"/>
</dbReference>
<dbReference type="InterPro" id="IPR036397">
    <property type="entry name" value="RNaseH_sf"/>
</dbReference>
<dbReference type="InterPro" id="IPR001584">
    <property type="entry name" value="Integrase_cat-core"/>
</dbReference>
<keyword evidence="3" id="KW-1185">Reference proteome</keyword>
<dbReference type="EMBL" id="SMMG02000003">
    <property type="protein sequence ID" value="KAA3479913.1"/>
    <property type="molecule type" value="Genomic_DNA"/>
</dbReference>